<accession>A0ABQ9CL10</accession>
<gene>
    <name evidence="2" type="ORF">WISP_145133</name>
</gene>
<comment type="caution">
    <text evidence="2">The sequence shown here is derived from an EMBL/GenBank/DDBJ whole genome shotgun (WGS) entry which is preliminary data.</text>
</comment>
<evidence type="ECO:0000313" key="2">
    <source>
        <dbReference type="EMBL" id="KAJ7404529.1"/>
    </source>
</evidence>
<dbReference type="Proteomes" id="UP001145742">
    <property type="component" value="Unassembled WGS sequence"/>
</dbReference>
<evidence type="ECO:0000256" key="1">
    <source>
        <dbReference type="SAM" id="SignalP"/>
    </source>
</evidence>
<evidence type="ECO:0000313" key="3">
    <source>
        <dbReference type="Proteomes" id="UP001145742"/>
    </source>
</evidence>
<keyword evidence="3" id="KW-1185">Reference proteome</keyword>
<keyword evidence="1" id="KW-0732">Signal</keyword>
<reference evidence="2" key="1">
    <citation type="submission" date="2019-10" db="EMBL/GenBank/DDBJ databases">
        <authorList>
            <person name="Soares A.E.R."/>
            <person name="Aleixo A."/>
            <person name="Schneider P."/>
            <person name="Miyaki C.Y."/>
            <person name="Schneider M.P."/>
            <person name="Mello C."/>
            <person name="Vasconcelos A.T.R."/>
        </authorList>
    </citation>
    <scope>NUCLEOTIDE SEQUENCE</scope>
    <source>
        <tissue evidence="2">Muscle</tissue>
    </source>
</reference>
<proteinExistence type="predicted"/>
<name>A0ABQ9CL10_9PASS</name>
<sequence length="133" mass="14951">MYSLVCLYELHVPLIVLMTAALTDVGLPTAGATAPTATHQELPLDLGQPWTLLSHVERNRLYKAWLGHFEALAQKGWLKYSAKSLGQEPLLRFAEQKGLHTSVEGTKHWVCMRPTVVTNLTLYYNVFLSKDTE</sequence>
<feature type="signal peptide" evidence="1">
    <location>
        <begin position="1"/>
        <end position="21"/>
    </location>
</feature>
<feature type="chain" id="PRO_5045757117" evidence="1">
    <location>
        <begin position="22"/>
        <end position="133"/>
    </location>
</feature>
<organism evidence="2 3">
    <name type="scientific">Willisornis vidua</name>
    <name type="common">Xingu scale-backed antbird</name>
    <dbReference type="NCBI Taxonomy" id="1566151"/>
    <lineage>
        <taxon>Eukaryota</taxon>
        <taxon>Metazoa</taxon>
        <taxon>Chordata</taxon>
        <taxon>Craniata</taxon>
        <taxon>Vertebrata</taxon>
        <taxon>Euteleostomi</taxon>
        <taxon>Archelosauria</taxon>
        <taxon>Archosauria</taxon>
        <taxon>Dinosauria</taxon>
        <taxon>Saurischia</taxon>
        <taxon>Theropoda</taxon>
        <taxon>Coelurosauria</taxon>
        <taxon>Aves</taxon>
        <taxon>Neognathae</taxon>
        <taxon>Neoaves</taxon>
        <taxon>Telluraves</taxon>
        <taxon>Australaves</taxon>
        <taxon>Passeriformes</taxon>
        <taxon>Thamnophilidae</taxon>
        <taxon>Willisornis</taxon>
    </lineage>
</organism>
<protein>
    <submittedName>
        <fullName evidence="2">Uncharacterized protein</fullName>
    </submittedName>
</protein>
<dbReference type="EMBL" id="WHWB01034767">
    <property type="protein sequence ID" value="KAJ7404529.1"/>
    <property type="molecule type" value="Genomic_DNA"/>
</dbReference>